<dbReference type="Gene3D" id="3.40.50.11250">
    <property type="entry name" value="Protein of unknown function DUF3013"/>
    <property type="match status" value="1"/>
</dbReference>
<evidence type="ECO:0000313" key="1">
    <source>
        <dbReference type="EMBL" id="MFC6315070.1"/>
    </source>
</evidence>
<dbReference type="RefSeq" id="WP_125596088.1">
    <property type="nucleotide sequence ID" value="NZ_JBHSSM010000015.1"/>
</dbReference>
<keyword evidence="2" id="KW-1185">Reference proteome</keyword>
<organism evidence="1 2">
    <name type="scientific">Lapidilactobacillus achengensis</name>
    <dbReference type="NCBI Taxonomy" id="2486000"/>
    <lineage>
        <taxon>Bacteria</taxon>
        <taxon>Bacillati</taxon>
        <taxon>Bacillota</taxon>
        <taxon>Bacilli</taxon>
        <taxon>Lactobacillales</taxon>
        <taxon>Lactobacillaceae</taxon>
        <taxon>Lapidilactobacillus</taxon>
    </lineage>
</organism>
<gene>
    <name evidence="1" type="ORF">ACFQHW_05725</name>
</gene>
<accession>A0ABW1UQE5</accession>
<name>A0ABW1UQE5_9LACO</name>
<dbReference type="Proteomes" id="UP001596310">
    <property type="component" value="Unassembled WGS sequence"/>
</dbReference>
<dbReference type="InterPro" id="IPR021380">
    <property type="entry name" value="DUF3013"/>
</dbReference>
<protein>
    <submittedName>
        <fullName evidence="1">DUF3013 family protein</fullName>
    </submittedName>
</protein>
<reference evidence="2" key="1">
    <citation type="journal article" date="2019" name="Int. J. Syst. Evol. Microbiol.">
        <title>The Global Catalogue of Microorganisms (GCM) 10K type strain sequencing project: providing services to taxonomists for standard genome sequencing and annotation.</title>
        <authorList>
            <consortium name="The Broad Institute Genomics Platform"/>
            <consortium name="The Broad Institute Genome Sequencing Center for Infectious Disease"/>
            <person name="Wu L."/>
            <person name="Ma J."/>
        </authorList>
    </citation>
    <scope>NUCLEOTIDE SEQUENCE [LARGE SCALE GENOMIC DNA]</scope>
    <source>
        <strain evidence="2">CCM 8897</strain>
    </source>
</reference>
<comment type="caution">
    <text evidence="1">The sequence shown here is derived from an EMBL/GenBank/DDBJ whole genome shotgun (WGS) entry which is preliminary data.</text>
</comment>
<dbReference type="EMBL" id="JBHSSM010000015">
    <property type="protein sequence ID" value="MFC6315070.1"/>
    <property type="molecule type" value="Genomic_DNA"/>
</dbReference>
<evidence type="ECO:0000313" key="2">
    <source>
        <dbReference type="Proteomes" id="UP001596310"/>
    </source>
</evidence>
<sequence length="177" mass="20012">MTFSNAEIRAERKKERNNMDILSYLDEQIEQSDFPGDLNINWDKEIRSFEIEILMTGQTNELEIEDQEGDTQAEEVSYDDAILIYDDQKVDGADYADNYLATVPFSGRQGIEKAVLQGLMAYLGDLLDDGMNDFLDFLDPDLEVATFQLAWSQPAFEAAVAAARENGASGFYAYPKY</sequence>
<dbReference type="Pfam" id="PF11217">
    <property type="entry name" value="DUF3013"/>
    <property type="match status" value="1"/>
</dbReference>
<proteinExistence type="predicted"/>